<dbReference type="PROSITE" id="PS50293">
    <property type="entry name" value="TPR_REGION"/>
    <property type="match status" value="1"/>
</dbReference>
<proteinExistence type="predicted"/>
<dbReference type="Gene3D" id="1.25.40.10">
    <property type="entry name" value="Tetratricopeptide repeat domain"/>
    <property type="match status" value="1"/>
</dbReference>
<dbReference type="RefSeq" id="WP_066667879.1">
    <property type="nucleotide sequence ID" value="NZ_LYVF01000137.1"/>
</dbReference>
<keyword evidence="1" id="KW-0802">TPR repeat</keyword>
<sequence>MAGKEEVIDWWMAGFLTGNSISHNRAGKEGVLIVLEDMLKPVGHEQLALARSLIRAGKLDGAMKTLKRIIYKEPGNARAFNLLGAIYEKEGNLDAARRMYRAAIALDPACRPAQANLCRLVRWPPDLSAPDLDISRTVEEAAAVKGGPANG</sequence>
<dbReference type="InterPro" id="IPR011990">
    <property type="entry name" value="TPR-like_helical_dom_sf"/>
</dbReference>
<dbReference type="InterPro" id="IPR019734">
    <property type="entry name" value="TPR_rpt"/>
</dbReference>
<keyword evidence="3" id="KW-1185">Reference proteome</keyword>
<dbReference type="AlphaFoldDB" id="A0A1B7LFB9"/>
<accession>A0A1B7LFB9</accession>
<dbReference type="OrthoDB" id="1690769at2"/>
<dbReference type="SUPFAM" id="SSF48452">
    <property type="entry name" value="TPR-like"/>
    <property type="match status" value="1"/>
</dbReference>
<name>A0A1B7LFB9_9FIRM</name>
<gene>
    <name evidence="2" type="ORF">A6M21_09325</name>
</gene>
<comment type="caution">
    <text evidence="2">The sequence shown here is derived from an EMBL/GenBank/DDBJ whole genome shotgun (WGS) entry which is preliminary data.</text>
</comment>
<evidence type="ECO:0000256" key="1">
    <source>
        <dbReference type="PROSITE-ProRule" id="PRU00339"/>
    </source>
</evidence>
<dbReference type="Pfam" id="PF13432">
    <property type="entry name" value="TPR_16"/>
    <property type="match status" value="1"/>
</dbReference>
<dbReference type="EMBL" id="LYVF01000137">
    <property type="protein sequence ID" value="OAT82337.1"/>
    <property type="molecule type" value="Genomic_DNA"/>
</dbReference>
<reference evidence="2 3" key="1">
    <citation type="submission" date="2016-04" db="EMBL/GenBank/DDBJ databases">
        <authorList>
            <person name="Evans L.H."/>
            <person name="Alamgir A."/>
            <person name="Owens N."/>
            <person name="Weber N.D."/>
            <person name="Virtaneva K."/>
            <person name="Barbian K."/>
            <person name="Babar A."/>
            <person name="Rosenke K."/>
        </authorList>
    </citation>
    <scope>NUCLEOTIDE SEQUENCE [LARGE SCALE GENOMIC DNA]</scope>
    <source>
        <strain evidence="2 3">LMa1</strain>
    </source>
</reference>
<dbReference type="PROSITE" id="PS50005">
    <property type="entry name" value="TPR"/>
    <property type="match status" value="1"/>
</dbReference>
<evidence type="ECO:0000313" key="3">
    <source>
        <dbReference type="Proteomes" id="UP000078532"/>
    </source>
</evidence>
<evidence type="ECO:0000313" key="2">
    <source>
        <dbReference type="EMBL" id="OAT82337.1"/>
    </source>
</evidence>
<dbReference type="Proteomes" id="UP000078532">
    <property type="component" value="Unassembled WGS sequence"/>
</dbReference>
<dbReference type="SMART" id="SM00028">
    <property type="entry name" value="TPR"/>
    <property type="match status" value="2"/>
</dbReference>
<organism evidence="2 3">
    <name type="scientific">Desulfotomaculum copahuensis</name>
    <dbReference type="NCBI Taxonomy" id="1838280"/>
    <lineage>
        <taxon>Bacteria</taxon>
        <taxon>Bacillati</taxon>
        <taxon>Bacillota</taxon>
        <taxon>Clostridia</taxon>
        <taxon>Eubacteriales</taxon>
        <taxon>Desulfotomaculaceae</taxon>
        <taxon>Desulfotomaculum</taxon>
    </lineage>
</organism>
<dbReference type="STRING" id="1838280.A6M21_09325"/>
<protein>
    <submittedName>
        <fullName evidence="2">Uncharacterized protein</fullName>
    </submittedName>
</protein>
<feature type="repeat" description="TPR" evidence="1">
    <location>
        <begin position="77"/>
        <end position="110"/>
    </location>
</feature>